<evidence type="ECO:0000256" key="3">
    <source>
        <dbReference type="ARBA" id="ARBA00023014"/>
    </source>
</evidence>
<dbReference type="InterPro" id="IPR047678">
    <property type="entry name" value="YjiM-like"/>
</dbReference>
<dbReference type="PANTHER" id="PTHR30548">
    <property type="entry name" value="2-HYDROXYGLUTARYL-COA DEHYDRATASE, D-COMPONENT-RELATED"/>
    <property type="match status" value="1"/>
</dbReference>
<dbReference type="EMBL" id="JANPWE010000004">
    <property type="protein sequence ID" value="MCR6545741.1"/>
    <property type="molecule type" value="Genomic_DNA"/>
</dbReference>
<organism evidence="4 5">
    <name type="scientific">Dehalobacterium formicoaceticum</name>
    <dbReference type="NCBI Taxonomy" id="51515"/>
    <lineage>
        <taxon>Bacteria</taxon>
        <taxon>Bacillati</taxon>
        <taxon>Bacillota</taxon>
        <taxon>Clostridia</taxon>
        <taxon>Eubacteriales</taxon>
        <taxon>Peptococcaceae</taxon>
        <taxon>Dehalobacterium</taxon>
    </lineage>
</organism>
<dbReference type="Gene3D" id="3.40.50.11900">
    <property type="match status" value="1"/>
</dbReference>
<dbReference type="PANTHER" id="PTHR30548:SF6">
    <property type="entry name" value="DEHYDRATASE SUBUNIT YJIM-RELATED"/>
    <property type="match status" value="1"/>
</dbReference>
<reference evidence="4 5" key="1">
    <citation type="submission" date="2022-08" db="EMBL/GenBank/DDBJ databases">
        <title>Proteogenomics of the novel Dehalobacterium formicoaceticum strain EZ94 highlights a key role of methyltransferases during anaerobic dichloromethane degradation.</title>
        <authorList>
            <person name="Wasmund K."/>
        </authorList>
    </citation>
    <scope>NUCLEOTIDE SEQUENCE [LARGE SCALE GENOMIC DNA]</scope>
    <source>
        <strain evidence="4 5">EZ94</strain>
    </source>
</reference>
<keyword evidence="5" id="KW-1185">Reference proteome</keyword>
<comment type="caution">
    <text evidence="4">The sequence shown here is derived from an EMBL/GenBank/DDBJ whole genome shotgun (WGS) entry which is preliminary data.</text>
</comment>
<evidence type="ECO:0000256" key="2">
    <source>
        <dbReference type="ARBA" id="ARBA00005806"/>
    </source>
</evidence>
<sequence>MEIRKELPEIFEEFAEARQNAFLAAKAQKEKNIPLIGIFCTYFPMELATAMNASVVGLCSTSDETIPEAEKDLPSNLCPLVKSSYGFAKTDKCPFFYFSDLVVGETTCDAKKKMYEYLGEIKPVHVMQLPNTQDEEGFKLWKKEVIKMKEVLEEKFGVEITEDKLRAAIKTRNEERKAISALFELMKNDPVPIMGHDLFKLVYGSSFNFNVEQVINEIKAITEKIKNERGEEPKIAKMPRILITGCPIGGATEKVIKAIEENGAVVVGYENCVGYKKYDRLIDEEKEDVYEAIAERYFKIGCSVMAPDKYRYQLLDRIIDEYNIDGVVEVTLQACHTYNVESFGIKRYVNDTKNKPYLLVETDYSQSDVGQLSTRLTAFIEMLQQ</sequence>
<protein>
    <submittedName>
        <fullName evidence="4">Double-cubane-cluster-containing anaerobic reductase</fullName>
    </submittedName>
</protein>
<accession>A0ABT1Y7T0</accession>
<dbReference type="Gene3D" id="3.40.50.11890">
    <property type="match status" value="1"/>
</dbReference>
<dbReference type="Proteomes" id="UP001524944">
    <property type="component" value="Unassembled WGS sequence"/>
</dbReference>
<dbReference type="RefSeq" id="WP_089610968.1">
    <property type="nucleotide sequence ID" value="NZ_CP022121.1"/>
</dbReference>
<comment type="cofactor">
    <cofactor evidence="1">
        <name>[4Fe-4S] cluster</name>
        <dbReference type="ChEBI" id="CHEBI:49883"/>
    </cofactor>
</comment>
<dbReference type="Gene3D" id="1.20.1270.370">
    <property type="match status" value="1"/>
</dbReference>
<comment type="similarity">
    <text evidence="2">Belongs to the FldB/FldC dehydratase alpha/beta subunit family.</text>
</comment>
<keyword evidence="3" id="KW-0411">Iron-sulfur</keyword>
<name>A0ABT1Y7T0_9FIRM</name>
<evidence type="ECO:0000256" key="1">
    <source>
        <dbReference type="ARBA" id="ARBA00001966"/>
    </source>
</evidence>
<dbReference type="NCBIfam" id="NF040772">
    <property type="entry name" value="double_cubane"/>
    <property type="match status" value="1"/>
</dbReference>
<evidence type="ECO:0000313" key="5">
    <source>
        <dbReference type="Proteomes" id="UP001524944"/>
    </source>
</evidence>
<keyword evidence="3" id="KW-0408">Iron</keyword>
<keyword evidence="3" id="KW-0479">Metal-binding</keyword>
<gene>
    <name evidence="4" type="ORF">NVS47_09500</name>
</gene>
<evidence type="ECO:0000313" key="4">
    <source>
        <dbReference type="EMBL" id="MCR6545741.1"/>
    </source>
</evidence>
<dbReference type="InterPro" id="IPR010327">
    <property type="entry name" value="FldB/FldC_alpha/beta"/>
</dbReference>
<dbReference type="Pfam" id="PF06050">
    <property type="entry name" value="HGD-D"/>
    <property type="match status" value="1"/>
</dbReference>
<proteinExistence type="inferred from homology"/>